<proteinExistence type="predicted"/>
<reference evidence="1 2" key="1">
    <citation type="journal article" date="2023" name="Sci. Data">
        <title>Genome assembly of the Korean intertidal mud-creeper Batillaria attramentaria.</title>
        <authorList>
            <person name="Patra A.K."/>
            <person name="Ho P.T."/>
            <person name="Jun S."/>
            <person name="Lee S.J."/>
            <person name="Kim Y."/>
            <person name="Won Y.J."/>
        </authorList>
    </citation>
    <scope>NUCLEOTIDE SEQUENCE [LARGE SCALE GENOMIC DNA]</scope>
    <source>
        <strain evidence="1">Wonlab-2016</strain>
    </source>
</reference>
<organism evidence="1 2">
    <name type="scientific">Batillaria attramentaria</name>
    <dbReference type="NCBI Taxonomy" id="370345"/>
    <lineage>
        <taxon>Eukaryota</taxon>
        <taxon>Metazoa</taxon>
        <taxon>Spiralia</taxon>
        <taxon>Lophotrochozoa</taxon>
        <taxon>Mollusca</taxon>
        <taxon>Gastropoda</taxon>
        <taxon>Caenogastropoda</taxon>
        <taxon>Sorbeoconcha</taxon>
        <taxon>Cerithioidea</taxon>
        <taxon>Batillariidae</taxon>
        <taxon>Batillaria</taxon>
    </lineage>
</organism>
<accession>A0ABD0K2E5</accession>
<comment type="caution">
    <text evidence="1">The sequence shown here is derived from an EMBL/GenBank/DDBJ whole genome shotgun (WGS) entry which is preliminary data.</text>
</comment>
<protein>
    <submittedName>
        <fullName evidence="1">Uncharacterized protein</fullName>
    </submittedName>
</protein>
<name>A0ABD0K2E5_9CAEN</name>
<dbReference type="EMBL" id="JACVVK020000262">
    <property type="protein sequence ID" value="KAK7481461.1"/>
    <property type="molecule type" value="Genomic_DNA"/>
</dbReference>
<dbReference type="Proteomes" id="UP001519460">
    <property type="component" value="Unassembled WGS sequence"/>
</dbReference>
<gene>
    <name evidence="1" type="ORF">BaRGS_00027312</name>
</gene>
<sequence>MTATRPYQDSLSALPSPSHIVTSLAEGDWDSLSTWLSTLMADVSPVAHRGPGNIEKYCTVSQDPLLWNRHFSGLISLLCFPGTSSPIGFDRRVL</sequence>
<evidence type="ECO:0000313" key="2">
    <source>
        <dbReference type="Proteomes" id="UP001519460"/>
    </source>
</evidence>
<keyword evidence="2" id="KW-1185">Reference proteome</keyword>
<dbReference type="AlphaFoldDB" id="A0ABD0K2E5"/>
<evidence type="ECO:0000313" key="1">
    <source>
        <dbReference type="EMBL" id="KAK7481461.1"/>
    </source>
</evidence>